<proteinExistence type="predicted"/>
<name>A0A8S2V6H4_9BILA</name>
<evidence type="ECO:0000313" key="2">
    <source>
        <dbReference type="Proteomes" id="UP000676336"/>
    </source>
</evidence>
<dbReference type="AlphaFoldDB" id="A0A8S2V6H4"/>
<protein>
    <submittedName>
        <fullName evidence="1">Uncharacterized protein</fullName>
    </submittedName>
</protein>
<sequence>MIWDDAKKRIVIELEFSTEVKGVRLRRD</sequence>
<dbReference type="EMBL" id="CAJOBI010053061">
    <property type="protein sequence ID" value="CAF4381268.1"/>
    <property type="molecule type" value="Genomic_DNA"/>
</dbReference>
<comment type="caution">
    <text evidence="1">The sequence shown here is derived from an EMBL/GenBank/DDBJ whole genome shotgun (WGS) entry which is preliminary data.</text>
</comment>
<gene>
    <name evidence="1" type="ORF">SMN809_LOCUS29581</name>
</gene>
<reference evidence="1" key="1">
    <citation type="submission" date="2021-02" db="EMBL/GenBank/DDBJ databases">
        <authorList>
            <person name="Nowell W R."/>
        </authorList>
    </citation>
    <scope>NUCLEOTIDE SEQUENCE</scope>
</reference>
<dbReference type="Proteomes" id="UP000676336">
    <property type="component" value="Unassembled WGS sequence"/>
</dbReference>
<evidence type="ECO:0000313" key="1">
    <source>
        <dbReference type="EMBL" id="CAF4381268.1"/>
    </source>
</evidence>
<feature type="non-terminal residue" evidence="1">
    <location>
        <position position="28"/>
    </location>
</feature>
<organism evidence="1 2">
    <name type="scientific">Rotaria magnacalcarata</name>
    <dbReference type="NCBI Taxonomy" id="392030"/>
    <lineage>
        <taxon>Eukaryota</taxon>
        <taxon>Metazoa</taxon>
        <taxon>Spiralia</taxon>
        <taxon>Gnathifera</taxon>
        <taxon>Rotifera</taxon>
        <taxon>Eurotatoria</taxon>
        <taxon>Bdelloidea</taxon>
        <taxon>Philodinida</taxon>
        <taxon>Philodinidae</taxon>
        <taxon>Rotaria</taxon>
    </lineage>
</organism>
<feature type="non-terminal residue" evidence="1">
    <location>
        <position position="1"/>
    </location>
</feature>
<accession>A0A8S2V6H4</accession>